<dbReference type="InterPro" id="IPR050570">
    <property type="entry name" value="Cell_wall_metabolism_enzyme"/>
</dbReference>
<reference evidence="3" key="1">
    <citation type="submission" date="2020-09" db="EMBL/GenBank/DDBJ databases">
        <title>A novel bacterium of genus Hazenella, isolated from South China Sea.</title>
        <authorList>
            <person name="Huang H."/>
            <person name="Mo K."/>
            <person name="Hu Y."/>
        </authorList>
    </citation>
    <scope>NUCLEOTIDE SEQUENCE</scope>
    <source>
        <strain evidence="3">IB182357</strain>
    </source>
</reference>
<evidence type="ECO:0000256" key="1">
    <source>
        <dbReference type="SAM" id="Phobius"/>
    </source>
</evidence>
<accession>A0A926RSR6</accession>
<dbReference type="CDD" id="cd12797">
    <property type="entry name" value="M23_peptidase"/>
    <property type="match status" value="1"/>
</dbReference>
<dbReference type="PANTHER" id="PTHR21666:SF270">
    <property type="entry name" value="MUREIN HYDROLASE ACTIVATOR ENVC"/>
    <property type="match status" value="1"/>
</dbReference>
<gene>
    <name evidence="3" type="ORF">IC620_05305</name>
</gene>
<keyword evidence="1" id="KW-1133">Transmembrane helix</keyword>
<evidence type="ECO:0000259" key="2">
    <source>
        <dbReference type="Pfam" id="PF01551"/>
    </source>
</evidence>
<name>A0A926RSR6_9BACL</name>
<dbReference type="SUPFAM" id="SSF51261">
    <property type="entry name" value="Duplicated hybrid motif"/>
    <property type="match status" value="1"/>
</dbReference>
<protein>
    <submittedName>
        <fullName evidence="3">M23 family metallopeptidase</fullName>
    </submittedName>
</protein>
<dbReference type="InterPro" id="IPR016047">
    <property type="entry name" value="M23ase_b-sheet_dom"/>
</dbReference>
<comment type="caution">
    <text evidence="3">The sequence shown here is derived from an EMBL/GenBank/DDBJ whole genome shotgun (WGS) entry which is preliminary data.</text>
</comment>
<keyword evidence="4" id="KW-1185">Reference proteome</keyword>
<dbReference type="EMBL" id="JACXAH010000005">
    <property type="protein sequence ID" value="MBD1371775.1"/>
    <property type="molecule type" value="Genomic_DNA"/>
</dbReference>
<feature type="transmembrane region" description="Helical" evidence="1">
    <location>
        <begin position="75"/>
        <end position="93"/>
    </location>
</feature>
<feature type="domain" description="M23ase beta-sheet core" evidence="2">
    <location>
        <begin position="162"/>
        <end position="254"/>
    </location>
</feature>
<proteinExistence type="predicted"/>
<dbReference type="GO" id="GO:0004222">
    <property type="term" value="F:metalloendopeptidase activity"/>
    <property type="evidence" value="ECO:0007669"/>
    <property type="project" value="TreeGrafter"/>
</dbReference>
<dbReference type="Pfam" id="PF01551">
    <property type="entry name" value="Peptidase_M23"/>
    <property type="match status" value="1"/>
</dbReference>
<dbReference type="Gene3D" id="2.70.70.10">
    <property type="entry name" value="Glucose Permease (Domain IIA)"/>
    <property type="match status" value="1"/>
</dbReference>
<dbReference type="PANTHER" id="PTHR21666">
    <property type="entry name" value="PEPTIDASE-RELATED"/>
    <property type="match status" value="1"/>
</dbReference>
<keyword evidence="1" id="KW-0472">Membrane</keyword>
<dbReference type="Proteomes" id="UP000661691">
    <property type="component" value="Unassembled WGS sequence"/>
</dbReference>
<organism evidence="3 4">
    <name type="scientific">Polycladospora coralii</name>
    <dbReference type="NCBI Taxonomy" id="2771432"/>
    <lineage>
        <taxon>Bacteria</taxon>
        <taxon>Bacillati</taxon>
        <taxon>Bacillota</taxon>
        <taxon>Bacilli</taxon>
        <taxon>Bacillales</taxon>
        <taxon>Thermoactinomycetaceae</taxon>
        <taxon>Polycladospora</taxon>
    </lineage>
</organism>
<evidence type="ECO:0000313" key="4">
    <source>
        <dbReference type="Proteomes" id="UP000661691"/>
    </source>
</evidence>
<dbReference type="InterPro" id="IPR011055">
    <property type="entry name" value="Dup_hybrid_motif"/>
</dbReference>
<dbReference type="AlphaFoldDB" id="A0A926RSR6"/>
<sequence length="261" mass="29824">MSLERWNQNVKKRREQKVQFLKQGKEREKMALPPPIKPHELDFYHMSPDVEPWNQPYVGAKHPIKRKSNWFKTQLLISALLFVVTLLIFQAHTPILKPAERFMTQAFTREFNFAGMSAQYEKYIGEAPAILPAFQKDKEDKEQVITWSAPVKGTVGLPFDEKRKGLVLYTTDGAPVHAAAEGLVIFVGNKEGLGNLVKVQHMSGVVTWYGLLDDIQVKQKDWVKRGDVIGSAVRSDQKSMVYLAVEHQDRFINPADVMSFE</sequence>
<evidence type="ECO:0000313" key="3">
    <source>
        <dbReference type="EMBL" id="MBD1371775.1"/>
    </source>
</evidence>
<keyword evidence="1" id="KW-0812">Transmembrane</keyword>